<evidence type="ECO:0000259" key="10">
    <source>
        <dbReference type="SMART" id="SM00965"/>
    </source>
</evidence>
<dbReference type="InterPro" id="IPR005644">
    <property type="entry name" value="NolW-like"/>
</dbReference>
<keyword evidence="5" id="KW-0998">Cell outer membrane</keyword>
<dbReference type="InterPro" id="IPR011662">
    <property type="entry name" value="Secretin/TonB_short_N"/>
</dbReference>
<feature type="repeat" description="TPR" evidence="6">
    <location>
        <begin position="44"/>
        <end position="77"/>
    </location>
</feature>
<comment type="subcellular location">
    <subcellularLocation>
        <location evidence="8">Cell outer membrane</location>
    </subcellularLocation>
    <subcellularLocation>
        <location evidence="1">Membrane</location>
    </subcellularLocation>
</comment>
<evidence type="ECO:0000256" key="4">
    <source>
        <dbReference type="ARBA" id="ARBA00023136"/>
    </source>
</evidence>
<dbReference type="PRINTS" id="PR00811">
    <property type="entry name" value="BCTERIALGSPD"/>
</dbReference>
<dbReference type="SMART" id="SM00965">
    <property type="entry name" value="STN"/>
    <property type="match status" value="1"/>
</dbReference>
<feature type="repeat" description="TPR" evidence="6">
    <location>
        <begin position="92"/>
        <end position="125"/>
    </location>
</feature>
<dbReference type="InterPro" id="IPR019734">
    <property type="entry name" value="TPR_rpt"/>
</dbReference>
<dbReference type="RefSeq" id="WP_068835563.1">
    <property type="nucleotide sequence ID" value="NZ_JBHSMX010000021.1"/>
</dbReference>
<accession>A0ABW0QCQ5</accession>
<keyword evidence="4" id="KW-0472">Membrane</keyword>
<dbReference type="Gene3D" id="3.55.50.30">
    <property type="match status" value="1"/>
</dbReference>
<dbReference type="PROSITE" id="PS50005">
    <property type="entry name" value="TPR"/>
    <property type="match status" value="2"/>
</dbReference>
<dbReference type="Pfam" id="PF03958">
    <property type="entry name" value="Secretin_N"/>
    <property type="match status" value="1"/>
</dbReference>
<feature type="region of interest" description="Disordered" evidence="9">
    <location>
        <begin position="626"/>
        <end position="751"/>
    </location>
</feature>
<dbReference type="InterPro" id="IPR011990">
    <property type="entry name" value="TPR-like_helical_dom_sf"/>
</dbReference>
<keyword evidence="3" id="KW-0732">Signal</keyword>
<feature type="domain" description="Secretin/TonB short N-terminal" evidence="10">
    <location>
        <begin position="231"/>
        <end position="282"/>
    </location>
</feature>
<dbReference type="PANTHER" id="PTHR30332">
    <property type="entry name" value="PROBABLE GENERAL SECRETION PATHWAY PROTEIN D"/>
    <property type="match status" value="1"/>
</dbReference>
<evidence type="ECO:0000256" key="1">
    <source>
        <dbReference type="ARBA" id="ARBA00004370"/>
    </source>
</evidence>
<dbReference type="SMART" id="SM00028">
    <property type="entry name" value="TPR"/>
    <property type="match status" value="2"/>
</dbReference>
<dbReference type="SUPFAM" id="SSF48452">
    <property type="entry name" value="TPR-like"/>
    <property type="match status" value="1"/>
</dbReference>
<dbReference type="Pfam" id="PF00263">
    <property type="entry name" value="Secretin"/>
    <property type="match status" value="1"/>
</dbReference>
<dbReference type="Pfam" id="PF07660">
    <property type="entry name" value="STN"/>
    <property type="match status" value="1"/>
</dbReference>
<feature type="compositionally biased region" description="Pro residues" evidence="9">
    <location>
        <begin position="712"/>
        <end position="728"/>
    </location>
</feature>
<keyword evidence="2 8" id="KW-0813">Transport</keyword>
<evidence type="ECO:0000313" key="11">
    <source>
        <dbReference type="EMBL" id="MFC5521989.1"/>
    </source>
</evidence>
<feature type="compositionally biased region" description="Low complexity" evidence="9">
    <location>
        <begin position="690"/>
        <end position="708"/>
    </location>
</feature>
<evidence type="ECO:0000256" key="2">
    <source>
        <dbReference type="ARBA" id="ARBA00022448"/>
    </source>
</evidence>
<comment type="similarity">
    <text evidence="7">Belongs to the bacterial secretin family.</text>
</comment>
<evidence type="ECO:0000256" key="7">
    <source>
        <dbReference type="RuleBase" id="RU004003"/>
    </source>
</evidence>
<dbReference type="Proteomes" id="UP001596084">
    <property type="component" value="Unassembled WGS sequence"/>
</dbReference>
<protein>
    <submittedName>
        <fullName evidence="11">Secretin N-terminal domain-containing protein</fullName>
    </submittedName>
</protein>
<dbReference type="PANTHER" id="PTHR30332:SF17">
    <property type="entry name" value="TYPE IV PILIATION SYSTEM PROTEIN DR_0774-RELATED"/>
    <property type="match status" value="1"/>
</dbReference>
<dbReference type="InterPro" id="IPR004846">
    <property type="entry name" value="T2SS/T3SS_dom"/>
</dbReference>
<organism evidence="11 12">
    <name type="scientific">Polaromonas jejuensis</name>
    <dbReference type="NCBI Taxonomy" id="457502"/>
    <lineage>
        <taxon>Bacteria</taxon>
        <taxon>Pseudomonadati</taxon>
        <taxon>Pseudomonadota</taxon>
        <taxon>Betaproteobacteria</taxon>
        <taxon>Burkholderiales</taxon>
        <taxon>Comamonadaceae</taxon>
        <taxon>Polaromonas</taxon>
    </lineage>
</organism>
<name>A0ABW0QCQ5_9BURK</name>
<dbReference type="InterPro" id="IPR050810">
    <property type="entry name" value="Bact_Secretion_Sys_Channel"/>
</dbReference>
<dbReference type="InterPro" id="IPR038591">
    <property type="entry name" value="NolW-like_sf"/>
</dbReference>
<gene>
    <name evidence="11" type="ORF">ACFPP7_13865</name>
</gene>
<dbReference type="Gene3D" id="1.25.40.10">
    <property type="entry name" value="Tetratricopeptide repeat domain"/>
    <property type="match status" value="1"/>
</dbReference>
<evidence type="ECO:0000256" key="9">
    <source>
        <dbReference type="SAM" id="MobiDB-lite"/>
    </source>
</evidence>
<dbReference type="InterPro" id="IPR001775">
    <property type="entry name" value="GspD/PilQ"/>
</dbReference>
<comment type="caution">
    <text evidence="11">The sequence shown here is derived from an EMBL/GenBank/DDBJ whole genome shotgun (WGS) entry which is preliminary data.</text>
</comment>
<evidence type="ECO:0000256" key="5">
    <source>
        <dbReference type="ARBA" id="ARBA00023237"/>
    </source>
</evidence>
<proteinExistence type="inferred from homology"/>
<dbReference type="EMBL" id="JBHSMX010000021">
    <property type="protein sequence ID" value="MFC5521989.1"/>
    <property type="molecule type" value="Genomic_DNA"/>
</dbReference>
<keyword evidence="12" id="KW-1185">Reference proteome</keyword>
<sequence length="781" mass="84135">MKLNFGFYQLRQGSGDFNKASLSPKRARVITCISIVLLLAGCAAPRHFNEGQRLIKAGEQEKGLQELREALKLEPNNAQYRLEFRNQQARYIETFVTRGDEQRAAGQLDAAIETYSSVLRMDPQNEMARRKLVQSLATRSATDLTTQAQNLFNAKNSDAAREKVKLALAEDAAYAPALALLKKIDAQADEAKSVKQAQFSAQSVMKRPISLQFRDANLRMVFEAMSRSVGLNVILDRDVRSDLKTTIYVKDASVEDAMDLILLQNQLDKRVLNGNTLFVYPATAVKQKEYQELKVRVFQLSNVDSKYMQNVLKTILKIKDVVIDEKSNTIVIRDTPDAIAVAEKLVTAHDVADAEVMLEVEVLEVSRDRVSNIGIKWPDNVSLNLPNGTGPNGVLTLGELRALGRDQVLFGPAQLGIGFNAKLIDSDANLLASPRIRVRHKEKANILIGDRVPFVSGSNTITAGANPIVSNSVQYLDVGIKLEVEPYVYSENDVGIKIKMEVSNIAKEIPNKNTGDILYQIGTRSASTSLRLKDGETQVLAGLLSDQERSSADKVPGLGQTPLLGRLFSNNNGNTTKTEIVLSITPRIIRGQNPMASAAREIWSGTDTQIRELPLRLDPIGIVRSSSTAGAAPVGPRTAPAVPDRAPVPAFTPPPPPDISTQPASPEGATGSGVDGRIVIPTSPVPPGTTPAAPAGPAAPPDSSSPGSIFSPPLPQATPASPPAPPTGAPTGAEQSRNTPQDSGPPGFGATLTATLVDMKRSDEAIKGLEFPARHLIRVTP</sequence>
<reference evidence="12" key="1">
    <citation type="journal article" date="2019" name="Int. J. Syst. Evol. Microbiol.">
        <title>The Global Catalogue of Microorganisms (GCM) 10K type strain sequencing project: providing services to taxonomists for standard genome sequencing and annotation.</title>
        <authorList>
            <consortium name="The Broad Institute Genomics Platform"/>
            <consortium name="The Broad Institute Genome Sequencing Center for Infectious Disease"/>
            <person name="Wu L."/>
            <person name="Ma J."/>
        </authorList>
    </citation>
    <scope>NUCLEOTIDE SEQUENCE [LARGE SCALE GENOMIC DNA]</scope>
    <source>
        <strain evidence="12">CGMCC 4.7277</strain>
    </source>
</reference>
<keyword evidence="6" id="KW-0802">TPR repeat</keyword>
<evidence type="ECO:0000256" key="6">
    <source>
        <dbReference type="PROSITE-ProRule" id="PRU00339"/>
    </source>
</evidence>
<evidence type="ECO:0000256" key="8">
    <source>
        <dbReference type="RuleBase" id="RU004004"/>
    </source>
</evidence>
<evidence type="ECO:0000256" key="3">
    <source>
        <dbReference type="ARBA" id="ARBA00022729"/>
    </source>
</evidence>
<evidence type="ECO:0000313" key="12">
    <source>
        <dbReference type="Proteomes" id="UP001596084"/>
    </source>
</evidence>
<feature type="compositionally biased region" description="Low complexity" evidence="9">
    <location>
        <begin position="636"/>
        <end position="649"/>
    </location>
</feature>
<dbReference type="Gene3D" id="3.30.1370.120">
    <property type="match status" value="1"/>
</dbReference>